<evidence type="ECO:0000313" key="1">
    <source>
        <dbReference type="EMBL" id="MEQ3346513.1"/>
    </source>
</evidence>
<gene>
    <name evidence="1" type="ORF">AAA073_03560</name>
</gene>
<comment type="caution">
    <text evidence="1">The sequence shown here is derived from an EMBL/GenBank/DDBJ whole genome shotgun (WGS) entry which is preliminary data.</text>
</comment>
<organism evidence="1 2">
    <name type="scientific">Peptoniphilus senegalensis</name>
    <dbReference type="NCBI Taxonomy" id="1465757"/>
    <lineage>
        <taxon>Bacteria</taxon>
        <taxon>Bacillati</taxon>
        <taxon>Bacillota</taxon>
        <taxon>Tissierellia</taxon>
        <taxon>Tissierellales</taxon>
        <taxon>Peptoniphilaceae</taxon>
        <taxon>Peptoniphilus</taxon>
    </lineage>
</organism>
<proteinExistence type="predicted"/>
<evidence type="ECO:0000313" key="2">
    <source>
        <dbReference type="Proteomes" id="UP001491691"/>
    </source>
</evidence>
<dbReference type="EMBL" id="JBBNPP010000004">
    <property type="protein sequence ID" value="MEQ3346513.1"/>
    <property type="molecule type" value="Genomic_DNA"/>
</dbReference>
<protein>
    <submittedName>
        <fullName evidence="1">Uncharacterized protein</fullName>
    </submittedName>
</protein>
<dbReference type="RefSeq" id="WP_349188448.1">
    <property type="nucleotide sequence ID" value="NZ_JBBNPP010000004.1"/>
</dbReference>
<accession>A0ABV1J020</accession>
<name>A0ABV1J020_9FIRM</name>
<dbReference type="Proteomes" id="UP001491691">
    <property type="component" value="Unassembled WGS sequence"/>
</dbReference>
<keyword evidence="2" id="KW-1185">Reference proteome</keyword>
<reference evidence="1 2" key="1">
    <citation type="submission" date="2024-04" db="EMBL/GenBank/DDBJ databases">
        <title>Human intestinal bacterial collection.</title>
        <authorList>
            <person name="Pauvert C."/>
            <person name="Hitch T.C.A."/>
            <person name="Clavel T."/>
        </authorList>
    </citation>
    <scope>NUCLEOTIDE SEQUENCE [LARGE SCALE GENOMIC DNA]</scope>
    <source>
        <strain evidence="1 2">CLA-SR-H019</strain>
    </source>
</reference>
<sequence>MKLNKREIYEIGKKILKESTIGFENFLKEIEFAPITKNPYVMIRDNDELSAFMLFDFKEYEASAKRILKKMLDEIEVPEENHNYLIKVFRDSYVSLFRIKEKDDHFSFYDVLLDEYIEVENYTPINLTSKSEFGLYRIFGDEKRKSILQVIQIMDEEVFFSFSENIINLIYHIEENFGPVKVNKEFLKREFLNIIAIFGVTLESINKAFLHPNEDLEDLDDLEDFAYLLNSFYEEDFLIPQDPKLFQKIFPGEDVDFIIGFFFSLFSKLNHCISFSDDEKEKTFKDYDLDYKEMIKDLCESGDFLSREDLTKSIDFLLVFYGQLQIMGRDVKNILKDLGDIKKNIFYYMELLKNSESGFYSDDNILDILYDNKKAVFSNQFIENFDSFITFLDMNYVNLLKSGDLSPTMLREFSSSINLKPIKDVKTLKNKHLPLIELYLNFMLKKYLTLISGDYFPQELYLTDYADEYQALDDTTKLSIWIESLTNKKFLEASFGINYEKYSGFVRELLQNLKEKKEIKNIDFAEDEMALLNILKDLEVIKIKEIDESIRLTKFGKDIYNYFTTEEISSNNIIKVNFKDEK</sequence>